<gene>
    <name evidence="1" type="ORF">TRFO_32180</name>
</gene>
<dbReference type="GeneID" id="94843063"/>
<evidence type="ECO:0008006" key="3">
    <source>
        <dbReference type="Google" id="ProtNLM"/>
    </source>
</evidence>
<dbReference type="AlphaFoldDB" id="A0A1J4JTY2"/>
<evidence type="ECO:0000313" key="2">
    <source>
        <dbReference type="Proteomes" id="UP000179807"/>
    </source>
</evidence>
<dbReference type="InterPro" id="IPR032675">
    <property type="entry name" value="LRR_dom_sf"/>
</dbReference>
<dbReference type="RefSeq" id="XP_068354100.1">
    <property type="nucleotide sequence ID" value="XM_068508359.1"/>
</dbReference>
<dbReference type="InterPro" id="IPR051279">
    <property type="entry name" value="PP1-Reg/Actin-Interact_Protein"/>
</dbReference>
<protein>
    <recommendedName>
        <fullName evidence="3">PH domain-containing protein</fullName>
    </recommendedName>
</protein>
<dbReference type="EMBL" id="MLAK01000929">
    <property type="protein sequence ID" value="OHT00964.1"/>
    <property type="molecule type" value="Genomic_DNA"/>
</dbReference>
<organism evidence="1 2">
    <name type="scientific">Tritrichomonas foetus</name>
    <dbReference type="NCBI Taxonomy" id="1144522"/>
    <lineage>
        <taxon>Eukaryota</taxon>
        <taxon>Metamonada</taxon>
        <taxon>Parabasalia</taxon>
        <taxon>Tritrichomonadida</taxon>
        <taxon>Tritrichomonadidae</taxon>
        <taxon>Tritrichomonas</taxon>
    </lineage>
</organism>
<dbReference type="Gene3D" id="3.80.10.10">
    <property type="entry name" value="Ribonuclease Inhibitor"/>
    <property type="match status" value="1"/>
</dbReference>
<dbReference type="GO" id="GO:0016477">
    <property type="term" value="P:cell migration"/>
    <property type="evidence" value="ECO:0007669"/>
    <property type="project" value="TreeGrafter"/>
</dbReference>
<name>A0A1J4JTY2_9EUKA</name>
<dbReference type="SUPFAM" id="SSF52047">
    <property type="entry name" value="RNI-like"/>
    <property type="match status" value="1"/>
</dbReference>
<dbReference type="VEuPathDB" id="TrichDB:TRFO_32180"/>
<dbReference type="GO" id="GO:0005886">
    <property type="term" value="C:plasma membrane"/>
    <property type="evidence" value="ECO:0007669"/>
    <property type="project" value="TreeGrafter"/>
</dbReference>
<dbReference type="PANTHER" id="PTHR24112">
    <property type="entry name" value="LEUCINE-RICH REPEAT, ISOFORM F-RELATED"/>
    <property type="match status" value="1"/>
</dbReference>
<dbReference type="PANTHER" id="PTHR24112:SF64">
    <property type="entry name" value="CHROMOSOME UNDETERMINED SCAFFOLD_46, WHOLE GENOME SHOTGUN SEQUENCE"/>
    <property type="match status" value="1"/>
</dbReference>
<dbReference type="Proteomes" id="UP000179807">
    <property type="component" value="Unassembled WGS sequence"/>
</dbReference>
<comment type="caution">
    <text evidence="1">The sequence shown here is derived from an EMBL/GenBank/DDBJ whole genome shotgun (WGS) entry which is preliminary data.</text>
</comment>
<sequence length="751" mass="86134">MNAYPAIEISVLHPIMKTTAGKIYKTEQIRVVKRKGEQKKFLFVIANTGLYLFRKRKFPAGLKAAKYIELTQIKSLDVNSEFLSIFYKKKQVKIVSKTHIELAYFINTLYNTLFTRLEVKVDSSVQSAYDRESNGFETKSSLADRFIALSGSSIANQYIDLAQDIYTKLEQSPSSIVITPEIATSVFIDTLIEAIALDKQLHHLKLRKLTMGSFSSHLYKIFNTNRSIDTISLIDFSFAGYLNITEPLFSEKCVIQIKTLYFIRCEFNRPEFTVFVNEFSTYKGQISTLYIDSCTFNEQTIDTLFVSFFDADCFQYLENFALIGASMPERIQILYVQLLGSNWIIKHQSLRTINAMNTGIDAVFTIPILSMFENNVNSINFSGCKFFDCIDASNNSFQNLAEIDLSNCIFTEESLDSLFHSISMSQQQPSTLYLDSLDISGFHSFLKKASSYKKLLLESFSFNENKIDKSDYDLFFKFLKNMKNLKNLSLSYTLSPKSKKAYSYLNELIKSVPITSLMLRGKDDTSFDESFCSVLETIIDKKRFLSIDISGHKIQNKGIKLLIKLLKHDQLQELSFDGTGMKDPELFINLMEDLIESKVEYSKWPKNDIHDFTKNSSNEITSETMNKFNNVKKAFVQKFGIYSEQKAVDDYNAHEERSHSRRIRAESCIVYNLDSNLNSGNGNYSKMENEYDMEQILDILAIKEVDVQNVLVECFDNLVILKENDVLVKSLYDILNATSINNLNVDNSSFK</sequence>
<dbReference type="GO" id="GO:0030027">
    <property type="term" value="C:lamellipodium"/>
    <property type="evidence" value="ECO:0007669"/>
    <property type="project" value="TreeGrafter"/>
</dbReference>
<evidence type="ECO:0000313" key="1">
    <source>
        <dbReference type="EMBL" id="OHT00964.1"/>
    </source>
</evidence>
<reference evidence="1" key="1">
    <citation type="submission" date="2016-10" db="EMBL/GenBank/DDBJ databases">
        <authorList>
            <person name="Benchimol M."/>
            <person name="Almeida L.G."/>
            <person name="Vasconcelos A.T."/>
            <person name="Perreira-Neves A."/>
            <person name="Rosa I.A."/>
            <person name="Tasca T."/>
            <person name="Bogo M.R."/>
            <person name="de Souza W."/>
        </authorList>
    </citation>
    <scope>NUCLEOTIDE SEQUENCE [LARGE SCALE GENOMIC DNA]</scope>
    <source>
        <strain evidence="1">K</strain>
    </source>
</reference>
<keyword evidence="2" id="KW-1185">Reference proteome</keyword>
<proteinExistence type="predicted"/>
<dbReference type="GO" id="GO:0034315">
    <property type="term" value="P:regulation of Arp2/3 complex-mediated actin nucleation"/>
    <property type="evidence" value="ECO:0007669"/>
    <property type="project" value="TreeGrafter"/>
</dbReference>
<dbReference type="OrthoDB" id="18598at2759"/>
<accession>A0A1J4JTY2</accession>